<dbReference type="OrthoDB" id="616241at2"/>
<evidence type="ECO:0000313" key="3">
    <source>
        <dbReference type="EMBL" id="TFF36376.1"/>
    </source>
</evidence>
<dbReference type="InterPro" id="IPR050553">
    <property type="entry name" value="Thioredoxin_ResA/DsbE_sf"/>
</dbReference>
<dbReference type="CDD" id="cd02966">
    <property type="entry name" value="TlpA_like_family"/>
    <property type="match status" value="1"/>
</dbReference>
<dbReference type="PANTHER" id="PTHR42852:SF13">
    <property type="entry name" value="PROTEIN DIPZ"/>
    <property type="match status" value="1"/>
</dbReference>
<dbReference type="InterPro" id="IPR000866">
    <property type="entry name" value="AhpC/TSA"/>
</dbReference>
<feature type="domain" description="Thioredoxin" evidence="2">
    <location>
        <begin position="253"/>
        <end position="409"/>
    </location>
</feature>
<keyword evidence="4" id="KW-1185">Reference proteome</keyword>
<dbReference type="Pfam" id="PF00578">
    <property type="entry name" value="AhpC-TSA"/>
    <property type="match status" value="1"/>
</dbReference>
<dbReference type="Gene3D" id="3.40.30.10">
    <property type="entry name" value="Glutaredoxin"/>
    <property type="match status" value="1"/>
</dbReference>
<dbReference type="InterPro" id="IPR013766">
    <property type="entry name" value="Thioredoxin_domain"/>
</dbReference>
<reference evidence="3 4" key="1">
    <citation type="journal article" date="2017" name="Int. J. Syst. Evol. Microbiol.">
        <title>Mucilaginibacterpsychrotolerans sp. nov., isolated from peatlands.</title>
        <authorList>
            <person name="Deng Y."/>
            <person name="Shen L."/>
            <person name="Xu B."/>
            <person name="Liu Y."/>
            <person name="Gu Z."/>
            <person name="Liu H."/>
            <person name="Zhou Y."/>
        </authorList>
    </citation>
    <scope>NUCLEOTIDE SEQUENCE [LARGE SCALE GENOMIC DNA]</scope>
    <source>
        <strain evidence="3 4">NH7-4</strain>
    </source>
</reference>
<dbReference type="PROSITE" id="PS51352">
    <property type="entry name" value="THIOREDOXIN_2"/>
    <property type="match status" value="1"/>
</dbReference>
<dbReference type="GO" id="GO:0016209">
    <property type="term" value="F:antioxidant activity"/>
    <property type="evidence" value="ECO:0007669"/>
    <property type="project" value="InterPro"/>
</dbReference>
<dbReference type="SUPFAM" id="SSF52833">
    <property type="entry name" value="Thioredoxin-like"/>
    <property type="match status" value="1"/>
</dbReference>
<dbReference type="GO" id="GO:0016491">
    <property type="term" value="F:oxidoreductase activity"/>
    <property type="evidence" value="ECO:0007669"/>
    <property type="project" value="InterPro"/>
</dbReference>
<dbReference type="EMBL" id="SOZE01000016">
    <property type="protein sequence ID" value="TFF36376.1"/>
    <property type="molecule type" value="Genomic_DNA"/>
</dbReference>
<feature type="signal peptide" evidence="1">
    <location>
        <begin position="1"/>
        <end position="35"/>
    </location>
</feature>
<organism evidence="3 4">
    <name type="scientific">Mucilaginibacter psychrotolerans</name>
    <dbReference type="NCBI Taxonomy" id="1524096"/>
    <lineage>
        <taxon>Bacteria</taxon>
        <taxon>Pseudomonadati</taxon>
        <taxon>Bacteroidota</taxon>
        <taxon>Sphingobacteriia</taxon>
        <taxon>Sphingobacteriales</taxon>
        <taxon>Sphingobacteriaceae</taxon>
        <taxon>Mucilaginibacter</taxon>
    </lineage>
</organism>
<accession>A0A4Y8SDE0</accession>
<dbReference type="InterPro" id="IPR036249">
    <property type="entry name" value="Thioredoxin-like_sf"/>
</dbReference>
<comment type="caution">
    <text evidence="3">The sequence shown here is derived from an EMBL/GenBank/DDBJ whole genome shotgun (WGS) entry which is preliminary data.</text>
</comment>
<dbReference type="Proteomes" id="UP000297540">
    <property type="component" value="Unassembled WGS sequence"/>
</dbReference>
<feature type="chain" id="PRO_5021476599" evidence="1">
    <location>
        <begin position="36"/>
        <end position="420"/>
    </location>
</feature>
<name>A0A4Y8SDE0_9SPHI</name>
<sequence length="420" mass="46035">MHQMNTDSTSITKKYLRRLTCLALGLGGLTTTAFAQNFIPEGKWRGVFHRPDGTDVPFNFELKGKSAATAKIYLLNGGERFETGGIVSKGDSILIAFDQFDNELALKAGSKNLSGVLRKKDHTGITTRVDAVFGETYRFADNGEKPVADISGTYDVVFKSRNGTEEKKVGLFKQNGSKLNATFMSITGDSRFLEGVVQGNQFKLSAFIGGGASYYTGTIDSAGNFSGNANGQPFTAKKNAAAALPDPYKLTYLKDGYASLDFTLPDADGNKISLKDDKFKNKVVIITIGGTWCPNCMDEATFMAHWYKKNKDRGVEVVGVQFERNADPAYVKNALENFRKRFGITYTEVFGGIADKKAVAESFPALNTFLSFPTILFIDKKGNVDKIYTGFTGPATGKYYTQFIKEFNEEVTKLTNQSAI</sequence>
<dbReference type="PANTHER" id="PTHR42852">
    <property type="entry name" value="THIOL:DISULFIDE INTERCHANGE PROTEIN DSBE"/>
    <property type="match status" value="1"/>
</dbReference>
<dbReference type="RefSeq" id="WP_133232220.1">
    <property type="nucleotide sequence ID" value="NZ_SOZE01000016.1"/>
</dbReference>
<evidence type="ECO:0000256" key="1">
    <source>
        <dbReference type="SAM" id="SignalP"/>
    </source>
</evidence>
<keyword evidence="1" id="KW-0732">Signal</keyword>
<evidence type="ECO:0000313" key="4">
    <source>
        <dbReference type="Proteomes" id="UP000297540"/>
    </source>
</evidence>
<dbReference type="AlphaFoldDB" id="A0A4Y8SDE0"/>
<proteinExistence type="predicted"/>
<gene>
    <name evidence="3" type="ORF">E2R66_16205</name>
</gene>
<evidence type="ECO:0000259" key="2">
    <source>
        <dbReference type="PROSITE" id="PS51352"/>
    </source>
</evidence>
<protein>
    <submittedName>
        <fullName evidence="3">Redoxin domain-containing protein</fullName>
    </submittedName>
</protein>